<evidence type="ECO:0000256" key="7">
    <source>
        <dbReference type="ARBA" id="ARBA00023212"/>
    </source>
</evidence>
<organism evidence="9 10">
    <name type="scientific">Schistosoma japonicum</name>
    <name type="common">Blood fluke</name>
    <dbReference type="NCBI Taxonomy" id="6182"/>
    <lineage>
        <taxon>Eukaryota</taxon>
        <taxon>Metazoa</taxon>
        <taxon>Spiralia</taxon>
        <taxon>Lophotrochozoa</taxon>
        <taxon>Platyhelminthes</taxon>
        <taxon>Trematoda</taxon>
        <taxon>Digenea</taxon>
        <taxon>Strigeidida</taxon>
        <taxon>Schistosomatoidea</taxon>
        <taxon>Schistosomatidae</taxon>
        <taxon>Schistosoma</taxon>
    </lineage>
</organism>
<keyword evidence="4 8" id="KW-0493">Microtubule</keyword>
<comment type="subcellular location">
    <subcellularLocation>
        <location evidence="1 8">Cytoplasm</location>
        <location evidence="1 8">Cytoskeleton</location>
    </subcellularLocation>
</comment>
<gene>
    <name evidence="9" type="ORF">EWB00_010192</name>
</gene>
<dbReference type="GO" id="GO:0005874">
    <property type="term" value="C:microtubule"/>
    <property type="evidence" value="ECO:0007669"/>
    <property type="project" value="UniProtKB-KW"/>
</dbReference>
<dbReference type="GO" id="GO:0045505">
    <property type="term" value="F:dynein intermediate chain binding"/>
    <property type="evidence" value="ECO:0007669"/>
    <property type="project" value="TreeGrafter"/>
</dbReference>
<keyword evidence="10" id="KW-1185">Reference proteome</keyword>
<dbReference type="SUPFAM" id="SSF54648">
    <property type="entry name" value="DLC"/>
    <property type="match status" value="1"/>
</dbReference>
<evidence type="ECO:0000256" key="8">
    <source>
        <dbReference type="RuleBase" id="RU365010"/>
    </source>
</evidence>
<dbReference type="GO" id="GO:0007017">
    <property type="term" value="P:microtubule-based process"/>
    <property type="evidence" value="ECO:0007669"/>
    <property type="project" value="InterPro"/>
</dbReference>
<evidence type="ECO:0000256" key="6">
    <source>
        <dbReference type="ARBA" id="ARBA00023175"/>
    </source>
</evidence>
<keyword evidence="5 8" id="KW-0243">Dynein</keyword>
<dbReference type="InterPro" id="IPR001372">
    <property type="entry name" value="Dynein_light_chain_typ-1/2"/>
</dbReference>
<proteinExistence type="inferred from homology"/>
<dbReference type="PANTHER" id="PTHR11886">
    <property type="entry name" value="DYNEIN LIGHT CHAIN"/>
    <property type="match status" value="1"/>
</dbReference>
<name>A0A4Z2CKZ0_SCHJA</name>
<dbReference type="FunFam" id="3.30.740.10:FF:000001">
    <property type="entry name" value="Dynein light chain"/>
    <property type="match status" value="1"/>
</dbReference>
<dbReference type="GO" id="GO:0005868">
    <property type="term" value="C:cytoplasmic dynein complex"/>
    <property type="evidence" value="ECO:0007669"/>
    <property type="project" value="TreeGrafter"/>
</dbReference>
<reference evidence="9 10" key="1">
    <citation type="submission" date="2019-03" db="EMBL/GenBank/DDBJ databases">
        <title>An improved genome assembly of the fluke Schistosoma japonicum.</title>
        <authorList>
            <person name="Hu W."/>
            <person name="Luo F."/>
            <person name="Yin M."/>
            <person name="Mo X."/>
            <person name="Sun C."/>
            <person name="Wu Q."/>
            <person name="Zhu B."/>
            <person name="Xiang M."/>
            <person name="Wang J."/>
            <person name="Wang Y."/>
            <person name="Zhang T."/>
            <person name="Xu B."/>
            <person name="Zheng H."/>
            <person name="Feng Z."/>
        </authorList>
    </citation>
    <scope>NUCLEOTIDE SEQUENCE [LARGE SCALE GENOMIC DNA]</scope>
    <source>
        <strain evidence="9">HuSjv2</strain>
        <tissue evidence="9">Worms</tissue>
    </source>
</reference>
<dbReference type="CDD" id="cd21452">
    <property type="entry name" value="DLC-like_DYNLL1_DYNLL2"/>
    <property type="match status" value="1"/>
</dbReference>
<protein>
    <recommendedName>
        <fullName evidence="8">Dynein light chain</fullName>
    </recommendedName>
</protein>
<evidence type="ECO:0000256" key="3">
    <source>
        <dbReference type="ARBA" id="ARBA00022490"/>
    </source>
</evidence>
<comment type="similarity">
    <text evidence="2 8">Belongs to the dynein light chain family.</text>
</comment>
<dbReference type="Gene3D" id="3.30.740.10">
    <property type="entry name" value="Protein Inhibitor Of Neuronal Nitric Oxide Synthase"/>
    <property type="match status" value="1"/>
</dbReference>
<keyword evidence="6 8" id="KW-0505">Motor protein</keyword>
<dbReference type="PANTHER" id="PTHR11886:SF113">
    <property type="entry name" value="DYNEIN LIGHT CHAIN 2, CYTOPLASMIC"/>
    <property type="match status" value="1"/>
</dbReference>
<dbReference type="STRING" id="6182.A0A4Z2CKZ0"/>
<evidence type="ECO:0000313" key="9">
    <source>
        <dbReference type="EMBL" id="TNN04866.1"/>
    </source>
</evidence>
<comment type="caution">
    <text evidence="9">The sequence shown here is derived from an EMBL/GenBank/DDBJ whole genome shotgun (WGS) entry which is preliminary data.</text>
</comment>
<evidence type="ECO:0000256" key="4">
    <source>
        <dbReference type="ARBA" id="ARBA00022701"/>
    </source>
</evidence>
<keyword evidence="3 8" id="KW-0963">Cytoplasm</keyword>
<dbReference type="AlphaFoldDB" id="A0A4Z2CKZ0"/>
<dbReference type="InterPro" id="IPR037177">
    <property type="entry name" value="DLC_sf"/>
</dbReference>
<dbReference type="Pfam" id="PF01221">
    <property type="entry name" value="Dynein_light"/>
    <property type="match status" value="1"/>
</dbReference>
<dbReference type="EMBL" id="SKCS01000758">
    <property type="protein sequence ID" value="TNN04866.1"/>
    <property type="molecule type" value="Genomic_DNA"/>
</dbReference>
<dbReference type="Proteomes" id="UP000311919">
    <property type="component" value="Unassembled WGS sequence"/>
</dbReference>
<keyword evidence="7 8" id="KW-0206">Cytoskeleton</keyword>
<evidence type="ECO:0000256" key="5">
    <source>
        <dbReference type="ARBA" id="ARBA00023017"/>
    </source>
</evidence>
<evidence type="ECO:0000313" key="10">
    <source>
        <dbReference type="Proteomes" id="UP000311919"/>
    </source>
</evidence>
<sequence length="88" mass="10119">MKEQAIIKNTDMSEELQRFAVDTTADAMDINTIEKDVACKIKKAFDKQYGPTWHCIVGNDFGSYVTHESGYFIYFYLRHVAILLFKSG</sequence>
<dbReference type="OrthoDB" id="10033309at2759"/>
<accession>A0A4Z2CKZ0</accession>
<evidence type="ECO:0000256" key="1">
    <source>
        <dbReference type="ARBA" id="ARBA00004245"/>
    </source>
</evidence>
<dbReference type="SMART" id="SM01375">
    <property type="entry name" value="Dynein_light"/>
    <property type="match status" value="1"/>
</dbReference>
<evidence type="ECO:0000256" key="2">
    <source>
        <dbReference type="ARBA" id="ARBA00010156"/>
    </source>
</evidence>